<proteinExistence type="predicted"/>
<accession>A0A2S7XSW8</accession>
<evidence type="ECO:0000313" key="2">
    <source>
        <dbReference type="EMBL" id="PQJ94718.1"/>
    </source>
</evidence>
<dbReference type="EMBL" id="PPGH01000025">
    <property type="protein sequence ID" value="PQJ96909.1"/>
    <property type="molecule type" value="Genomic_DNA"/>
</dbReference>
<gene>
    <name evidence="5" type="ORF">CXB77_05170</name>
    <name evidence="3" type="ORF">CXB77_05585</name>
    <name evidence="4" type="ORF">CXB77_05630</name>
    <name evidence="2" type="ORF">CXB77_18845</name>
    <name evidence="1" type="ORF">CXB77_18920</name>
</gene>
<dbReference type="EMBL" id="PPGH01000028">
    <property type="protein sequence ID" value="PQJ96825.1"/>
    <property type="molecule type" value="Genomic_DNA"/>
</dbReference>
<dbReference type="EMBL" id="PPGH01000044">
    <property type="protein sequence ID" value="PQJ94718.1"/>
    <property type="molecule type" value="Genomic_DNA"/>
</dbReference>
<evidence type="ECO:0000313" key="6">
    <source>
        <dbReference type="Proteomes" id="UP000239936"/>
    </source>
</evidence>
<evidence type="ECO:0000313" key="1">
    <source>
        <dbReference type="EMBL" id="PQJ94703.1"/>
    </source>
</evidence>
<evidence type="ECO:0000313" key="4">
    <source>
        <dbReference type="EMBL" id="PQJ96825.1"/>
    </source>
</evidence>
<dbReference type="Proteomes" id="UP000239936">
    <property type="component" value="Unassembled WGS sequence"/>
</dbReference>
<protein>
    <submittedName>
        <fullName evidence="4">Uncharacterized protein</fullName>
    </submittedName>
</protein>
<organism evidence="4 6">
    <name type="scientific">Chromatium okenii</name>
    <dbReference type="NCBI Taxonomy" id="61644"/>
    <lineage>
        <taxon>Bacteria</taxon>
        <taxon>Pseudomonadati</taxon>
        <taxon>Pseudomonadota</taxon>
        <taxon>Gammaproteobacteria</taxon>
        <taxon>Chromatiales</taxon>
        <taxon>Chromatiaceae</taxon>
        <taxon>Chromatium</taxon>
    </lineage>
</organism>
<sequence length="63" mass="7075">MALAQIDCAMNATDCVELKNRLSLDDLLHHAASVAIQRKDKVLHNKINCLTPSRQYQDKGLNQ</sequence>
<dbReference type="AlphaFoldDB" id="A0A2S7XSW8"/>
<keyword evidence="6" id="KW-1185">Reference proteome</keyword>
<evidence type="ECO:0000313" key="5">
    <source>
        <dbReference type="EMBL" id="PQJ96909.1"/>
    </source>
</evidence>
<evidence type="ECO:0000313" key="3">
    <source>
        <dbReference type="EMBL" id="PQJ96816.1"/>
    </source>
</evidence>
<dbReference type="EMBL" id="PPGH01000028">
    <property type="protein sequence ID" value="PQJ96816.1"/>
    <property type="molecule type" value="Genomic_DNA"/>
</dbReference>
<reference evidence="4 6" key="1">
    <citation type="submission" date="2018-01" db="EMBL/GenBank/DDBJ databases">
        <title>The complete genome sequence of Chromatium okenii LaCa, a purple sulfur bacterium with a turbulent life.</title>
        <authorList>
            <person name="Luedin S.M."/>
            <person name="Liechti N."/>
            <person name="Storelli N."/>
            <person name="Danza F."/>
            <person name="Wittwer M."/>
            <person name="Pothier J.F."/>
            <person name="Tonolla M.A."/>
        </authorList>
    </citation>
    <scope>NUCLEOTIDE SEQUENCE [LARGE SCALE GENOMIC DNA]</scope>
    <source>
        <strain evidence="4 6">LaCa</strain>
    </source>
</reference>
<comment type="caution">
    <text evidence="4">The sequence shown here is derived from an EMBL/GenBank/DDBJ whole genome shotgun (WGS) entry which is preliminary data.</text>
</comment>
<dbReference type="EMBL" id="PPGH01000045">
    <property type="protein sequence ID" value="PQJ94703.1"/>
    <property type="molecule type" value="Genomic_DNA"/>
</dbReference>
<name>A0A2S7XSW8_9GAMM</name>